<dbReference type="Pfam" id="PF00144">
    <property type="entry name" value="Beta-lactamase"/>
    <property type="match status" value="1"/>
</dbReference>
<keyword evidence="1" id="KW-0677">Repeat</keyword>
<evidence type="ECO:0000313" key="5">
    <source>
        <dbReference type="EMBL" id="TCP61210.1"/>
    </source>
</evidence>
<dbReference type="PROSITE" id="PS51272">
    <property type="entry name" value="SLH"/>
    <property type="match status" value="3"/>
</dbReference>
<organism evidence="5 6">
    <name type="scientific">Heliophilum fasciatum</name>
    <dbReference type="NCBI Taxonomy" id="35700"/>
    <lineage>
        <taxon>Bacteria</taxon>
        <taxon>Bacillati</taxon>
        <taxon>Bacillota</taxon>
        <taxon>Clostridia</taxon>
        <taxon>Eubacteriales</taxon>
        <taxon>Heliobacteriaceae</taxon>
        <taxon>Heliophilum</taxon>
    </lineage>
</organism>
<evidence type="ECO:0000256" key="2">
    <source>
        <dbReference type="SAM" id="MobiDB-lite"/>
    </source>
</evidence>
<feature type="domain" description="SLH" evidence="4">
    <location>
        <begin position="926"/>
        <end position="986"/>
    </location>
</feature>
<protein>
    <submittedName>
        <fullName evidence="5">CubicO group peptidase (Beta-lactamase class C family)</fullName>
    </submittedName>
</protein>
<dbReference type="PANTHER" id="PTHR46825">
    <property type="entry name" value="D-ALANYL-D-ALANINE-CARBOXYPEPTIDASE/ENDOPEPTIDASE AMPH"/>
    <property type="match status" value="1"/>
</dbReference>
<keyword evidence="3" id="KW-0732">Signal</keyword>
<evidence type="ECO:0000256" key="3">
    <source>
        <dbReference type="SAM" id="SignalP"/>
    </source>
</evidence>
<accession>A0A4R2RCS0</accession>
<evidence type="ECO:0000313" key="6">
    <source>
        <dbReference type="Proteomes" id="UP000294813"/>
    </source>
</evidence>
<feature type="signal peptide" evidence="3">
    <location>
        <begin position="1"/>
        <end position="30"/>
    </location>
</feature>
<comment type="caution">
    <text evidence="5">The sequence shown here is derived from an EMBL/GenBank/DDBJ whole genome shotgun (WGS) entry which is preliminary data.</text>
</comment>
<dbReference type="PANTHER" id="PTHR46825:SF7">
    <property type="entry name" value="D-ALANYL-D-ALANINE CARBOXYPEPTIDASE"/>
    <property type="match status" value="1"/>
</dbReference>
<dbReference type="InterPro" id="IPR050491">
    <property type="entry name" value="AmpC-like"/>
</dbReference>
<reference evidence="5 6" key="1">
    <citation type="submission" date="2019-03" db="EMBL/GenBank/DDBJ databases">
        <title>Genomic Encyclopedia of Type Strains, Phase IV (KMG-IV): sequencing the most valuable type-strain genomes for metagenomic binning, comparative biology and taxonomic classification.</title>
        <authorList>
            <person name="Goeker M."/>
        </authorList>
    </citation>
    <scope>NUCLEOTIDE SEQUENCE [LARGE SCALE GENOMIC DNA]</scope>
    <source>
        <strain evidence="5 6">DSM 11170</strain>
    </source>
</reference>
<keyword evidence="6" id="KW-1185">Reference proteome</keyword>
<dbReference type="Proteomes" id="UP000294813">
    <property type="component" value="Unassembled WGS sequence"/>
</dbReference>
<dbReference type="PROSITE" id="PS00146">
    <property type="entry name" value="BETA_LACTAMASE_A"/>
    <property type="match status" value="1"/>
</dbReference>
<evidence type="ECO:0000259" key="4">
    <source>
        <dbReference type="PROSITE" id="PS51272"/>
    </source>
</evidence>
<evidence type="ECO:0000256" key="1">
    <source>
        <dbReference type="ARBA" id="ARBA00022737"/>
    </source>
</evidence>
<dbReference type="RefSeq" id="WP_165876504.1">
    <property type="nucleotide sequence ID" value="NZ_JAOQNU010000031.1"/>
</dbReference>
<dbReference type="InterPro" id="IPR012338">
    <property type="entry name" value="Beta-lactam/transpept-like"/>
</dbReference>
<dbReference type="InterPro" id="IPR001466">
    <property type="entry name" value="Beta-lactam-related"/>
</dbReference>
<dbReference type="Pfam" id="PF00395">
    <property type="entry name" value="SLH"/>
    <property type="match status" value="3"/>
</dbReference>
<dbReference type="InterPro" id="IPR023650">
    <property type="entry name" value="Beta-lactam_class-A_AS"/>
</dbReference>
<dbReference type="Gene3D" id="3.40.710.10">
    <property type="entry name" value="DD-peptidase/beta-lactamase superfamily"/>
    <property type="match status" value="1"/>
</dbReference>
<gene>
    <name evidence="5" type="ORF">EDD73_1302</name>
</gene>
<feature type="domain" description="SLH" evidence="4">
    <location>
        <begin position="862"/>
        <end position="925"/>
    </location>
</feature>
<name>A0A4R2RCS0_9FIRM</name>
<feature type="region of interest" description="Disordered" evidence="2">
    <location>
        <begin position="839"/>
        <end position="859"/>
    </location>
</feature>
<dbReference type="SUPFAM" id="SSF56601">
    <property type="entry name" value="beta-lactamase/transpeptidase-like"/>
    <property type="match status" value="1"/>
</dbReference>
<dbReference type="InterPro" id="IPR001119">
    <property type="entry name" value="SLH_dom"/>
</dbReference>
<dbReference type="AlphaFoldDB" id="A0A4R2RCS0"/>
<feature type="compositionally biased region" description="Low complexity" evidence="2">
    <location>
        <begin position="839"/>
        <end position="852"/>
    </location>
</feature>
<sequence length="1044" mass="113202">MGNWKKWGQRLIAASVAALVLVSGMGPAMARPAPPPAPQQLTPAFRTELALKPIFQQVQSNNAPGSMLLMKSPAGEHFWTSGYNNIQAQTPMPMQRDEHFRIGSVTKTFVAAMVLKLDDDSTVDLDVYRPINTYLGDNVVPNADKITVAQLLNHTSGLPDYSLSPGFLTQAQTDPMHQWKPQELVELVKSEELLSPPGTAFHYSSTNYILLGMLIQKITGEESLAKTIKTYLLEPLGLNETYLAEDIFFDLGTMAPLKEPYIHGFMQIPPFPDLVDFTAYSPSGAWAAGGMVSTVDDLAKWFRLLLKPGEVLSEAAYTKMVSNPVPAPMFGPTTQFGLGIGIIPTPVGPFFGHFGDVPGYSTTVGYLPGQDLVIVSLLNQLNPNSVITQMAFLSVALELAMMPPLWLENLTVDNLQFESMIPGGPLGFSPFAFNYIVGFEPGTSSANVLAKLPIPGMGGILVDNQPAINDQNFGVPLNAKGQTIEVKTTYGPTYSMPLVYRLHLLPNDGQAPDFKPTVKTVTTKEAQIDLEANKMGKVFWVVLPKDAPAPTVDQIKAGTDTNGDALKPNYKGNQSFYGTPPYTIKLQGLDPAAVYDVYIAGEDYINRQHQREAQRVRIIVPQPLDNVTFTDPKNEFPLAVAVMGQPPSGPIRTGEGKLLTYNELRGAGRVTDPQPWPMNFRVDTSLSSEPVQVTFPAGMQIEAPQDWNGQVYLPVIRSNPNRNAQVIIEVGAGDTPLLFSKAVRILLPGQAGRSVGFMQNNRLHPITKVLRTDTQVEADRLAYGSEGRIDVGNDLVIWTKHMTKFVVYTQSSDGGGSGDRLGYSTSGSQAATTSLVATPATTPTTSTTANTTQEQTKPVVTEKTVTMSDISDHWAKVAIERAVERGIVQGYPDGTFGPDQQVTRNQATVLLAKALGLTPSSAAPAFVDEEQIPAWSRPYVATAVAEKLIGGYEDNTFRGEQTITRAEIAVLIARALGLQSDKELLGYDDAEQVPAWAKSFVVALTEAKLLNGRENNRFAPNDAVTRAEAAVLALKLADMKEAGK</sequence>
<feature type="chain" id="PRO_5020305251" evidence="3">
    <location>
        <begin position="31"/>
        <end position="1044"/>
    </location>
</feature>
<dbReference type="EMBL" id="SLXT01000030">
    <property type="protein sequence ID" value="TCP61210.1"/>
    <property type="molecule type" value="Genomic_DNA"/>
</dbReference>
<proteinExistence type="predicted"/>
<feature type="domain" description="SLH" evidence="4">
    <location>
        <begin position="987"/>
        <end position="1044"/>
    </location>
</feature>